<evidence type="ECO:0000256" key="12">
    <source>
        <dbReference type="SAM" id="MobiDB-lite"/>
    </source>
</evidence>
<dbReference type="Gene3D" id="3.80.10.10">
    <property type="entry name" value="Ribonuclease Inhibitor"/>
    <property type="match status" value="2"/>
</dbReference>
<dbReference type="AlphaFoldDB" id="A0AAN7MHN7"/>
<feature type="compositionally biased region" description="Polar residues" evidence="12">
    <location>
        <begin position="416"/>
        <end position="426"/>
    </location>
</feature>
<evidence type="ECO:0000256" key="13">
    <source>
        <dbReference type="SAM" id="SignalP"/>
    </source>
</evidence>
<dbReference type="SUPFAM" id="SSF52058">
    <property type="entry name" value="L domain-like"/>
    <property type="match status" value="1"/>
</dbReference>
<dbReference type="GO" id="GO:0005576">
    <property type="term" value="C:extracellular region"/>
    <property type="evidence" value="ECO:0007669"/>
    <property type="project" value="UniProtKB-SubCell"/>
</dbReference>
<keyword evidence="10" id="KW-0472">Membrane</keyword>
<evidence type="ECO:0000313" key="14">
    <source>
        <dbReference type="EMBL" id="KAK4803996.1"/>
    </source>
</evidence>
<comment type="caution">
    <text evidence="14">The sequence shown here is derived from an EMBL/GenBank/DDBJ whole genome shotgun (WGS) entry which is preliminary data.</text>
</comment>
<dbReference type="PANTHER" id="PTHR32093">
    <property type="entry name" value="LEUCINE-RICH REPEAT EXTENSIN-LIKE PROTEIN 3-RELATED"/>
    <property type="match status" value="1"/>
</dbReference>
<keyword evidence="15" id="KW-1185">Reference proteome</keyword>
<comment type="subcellular location">
    <subcellularLocation>
        <location evidence="1">Membrane</location>
        <topology evidence="1">Single-pass type I membrane protein</topology>
    </subcellularLocation>
    <subcellularLocation>
        <location evidence="2">Secreted</location>
    </subcellularLocation>
</comment>
<dbReference type="InterPro" id="IPR001611">
    <property type="entry name" value="Leu-rich_rpt"/>
</dbReference>
<dbReference type="PANTHER" id="PTHR32093:SF128">
    <property type="entry name" value="LEUCINE-RICH REPEAT-CONTAINING N-TERMINAL PLANT-TYPE DOMAIN-CONTAINING PROTEIN"/>
    <property type="match status" value="1"/>
</dbReference>
<dbReference type="Proteomes" id="UP001346149">
    <property type="component" value="Unassembled WGS sequence"/>
</dbReference>
<dbReference type="InterPro" id="IPR032675">
    <property type="entry name" value="LRR_dom_sf"/>
</dbReference>
<dbReference type="GO" id="GO:0016020">
    <property type="term" value="C:membrane"/>
    <property type="evidence" value="ECO:0007669"/>
    <property type="project" value="UniProtKB-SubCell"/>
</dbReference>
<keyword evidence="6" id="KW-0812">Transmembrane</keyword>
<evidence type="ECO:0000256" key="7">
    <source>
        <dbReference type="ARBA" id="ARBA00022729"/>
    </source>
</evidence>
<evidence type="ECO:0008006" key="16">
    <source>
        <dbReference type="Google" id="ProtNLM"/>
    </source>
</evidence>
<keyword evidence="8" id="KW-0677">Repeat</keyword>
<evidence type="ECO:0000256" key="2">
    <source>
        <dbReference type="ARBA" id="ARBA00004613"/>
    </source>
</evidence>
<comment type="similarity">
    <text evidence="3">Belongs to the RLP family.</text>
</comment>
<evidence type="ECO:0000256" key="5">
    <source>
        <dbReference type="ARBA" id="ARBA00022614"/>
    </source>
</evidence>
<keyword evidence="5" id="KW-0433">Leucine-rich repeat</keyword>
<dbReference type="Pfam" id="PF00560">
    <property type="entry name" value="LRR_1"/>
    <property type="match status" value="1"/>
</dbReference>
<feature type="region of interest" description="Disordered" evidence="12">
    <location>
        <begin position="401"/>
        <end position="426"/>
    </location>
</feature>
<evidence type="ECO:0000256" key="11">
    <source>
        <dbReference type="ARBA" id="ARBA00023180"/>
    </source>
</evidence>
<keyword evidence="4" id="KW-0964">Secreted</keyword>
<evidence type="ECO:0000256" key="3">
    <source>
        <dbReference type="ARBA" id="ARBA00009592"/>
    </source>
</evidence>
<gene>
    <name evidence="14" type="ORF">SAY86_003813</name>
</gene>
<protein>
    <recommendedName>
        <fullName evidence="16">Leucine-rich repeat-containing N-terminal plant-type domain-containing protein</fullName>
    </recommendedName>
</protein>
<proteinExistence type="inferred from homology"/>
<keyword evidence="11" id="KW-0325">Glycoprotein</keyword>
<feature type="chain" id="PRO_5043031960" description="Leucine-rich repeat-containing N-terminal plant-type domain-containing protein" evidence="13">
    <location>
        <begin position="28"/>
        <end position="438"/>
    </location>
</feature>
<evidence type="ECO:0000256" key="8">
    <source>
        <dbReference type="ARBA" id="ARBA00022737"/>
    </source>
</evidence>
<feature type="signal peptide" evidence="13">
    <location>
        <begin position="1"/>
        <end position="27"/>
    </location>
</feature>
<dbReference type="FunFam" id="3.80.10.10:FF:000041">
    <property type="entry name" value="LRR receptor-like serine/threonine-protein kinase ERECTA"/>
    <property type="match status" value="1"/>
</dbReference>
<keyword evidence="9" id="KW-1133">Transmembrane helix</keyword>
<evidence type="ECO:0000313" key="15">
    <source>
        <dbReference type="Proteomes" id="UP001346149"/>
    </source>
</evidence>
<evidence type="ECO:0000256" key="10">
    <source>
        <dbReference type="ARBA" id="ARBA00023136"/>
    </source>
</evidence>
<reference evidence="14 15" key="1">
    <citation type="journal article" date="2023" name="Hortic Res">
        <title>Pangenome of water caltrop reveals structural variations and asymmetric subgenome divergence after allopolyploidization.</title>
        <authorList>
            <person name="Zhang X."/>
            <person name="Chen Y."/>
            <person name="Wang L."/>
            <person name="Yuan Y."/>
            <person name="Fang M."/>
            <person name="Shi L."/>
            <person name="Lu R."/>
            <person name="Comes H.P."/>
            <person name="Ma Y."/>
            <person name="Chen Y."/>
            <person name="Huang G."/>
            <person name="Zhou Y."/>
            <person name="Zheng Z."/>
            <person name="Qiu Y."/>
        </authorList>
    </citation>
    <scope>NUCLEOTIDE SEQUENCE [LARGE SCALE GENOMIC DNA]</scope>
    <source>
        <strain evidence="14">F231</strain>
    </source>
</reference>
<accession>A0AAN7MHN7</accession>
<keyword evidence="7 13" id="KW-0732">Signal</keyword>
<name>A0AAN7MHN7_TRANT</name>
<evidence type="ECO:0000256" key="9">
    <source>
        <dbReference type="ARBA" id="ARBA00022989"/>
    </source>
</evidence>
<dbReference type="InterPro" id="IPR051582">
    <property type="entry name" value="LRR_extensin-like_regulator"/>
</dbReference>
<sequence length="438" mass="47916">MEHYKHFLSCNVILLLLLLTLPAVVHGQGAVQQPPSPSPAPPVPLNFTFTDLRLAVVYPVIQAFKLTITSDPLGITASWAGPDICSYTGFYCDAPPDNLSATAIAAVDFNGYRLSAPTLGGFIDLLPDLALFHANSNNFSGTIPSGIARLPYLYELDISNNNLSGQFPSAVFEIAGLSFLDIRFNSFTGSVPPQVFSQYSLDALFINNNNFIMSLPSNLGSTPVLYLTLANNKFTGPIPRTIGNASSTLTEVLLLNNLLTGCLPYEIGLLKKATVFDVGNNLLTGQLPYSLACLESIEQLNFAGNYLYGEIFFKVPEALCGVESLANLSLSGNFFTRIGPTCWKLVKSGVLDLRKNCIYGIPDQRPYWECSRLLAHPKVCPNYWWHWHNYVPCKISHSPPLPPQNPAGKSRPGRPPSQQARPASVSVTYRALTNHHRL</sequence>
<evidence type="ECO:0000256" key="1">
    <source>
        <dbReference type="ARBA" id="ARBA00004479"/>
    </source>
</evidence>
<evidence type="ECO:0000256" key="4">
    <source>
        <dbReference type="ARBA" id="ARBA00022525"/>
    </source>
</evidence>
<evidence type="ECO:0000256" key="6">
    <source>
        <dbReference type="ARBA" id="ARBA00022692"/>
    </source>
</evidence>
<organism evidence="14 15">
    <name type="scientific">Trapa natans</name>
    <name type="common">Water chestnut</name>
    <dbReference type="NCBI Taxonomy" id="22666"/>
    <lineage>
        <taxon>Eukaryota</taxon>
        <taxon>Viridiplantae</taxon>
        <taxon>Streptophyta</taxon>
        <taxon>Embryophyta</taxon>
        <taxon>Tracheophyta</taxon>
        <taxon>Spermatophyta</taxon>
        <taxon>Magnoliopsida</taxon>
        <taxon>eudicotyledons</taxon>
        <taxon>Gunneridae</taxon>
        <taxon>Pentapetalae</taxon>
        <taxon>rosids</taxon>
        <taxon>malvids</taxon>
        <taxon>Myrtales</taxon>
        <taxon>Lythraceae</taxon>
        <taxon>Trapa</taxon>
    </lineage>
</organism>
<dbReference type="EMBL" id="JAXQNO010000001">
    <property type="protein sequence ID" value="KAK4803996.1"/>
    <property type="molecule type" value="Genomic_DNA"/>
</dbReference>